<feature type="region of interest" description="Disordered" evidence="1">
    <location>
        <begin position="27"/>
        <end position="58"/>
    </location>
</feature>
<gene>
    <name evidence="2" type="ORF">EVAR_19989_1</name>
</gene>
<accession>A0A4C1VA02</accession>
<comment type="caution">
    <text evidence="2">The sequence shown here is derived from an EMBL/GenBank/DDBJ whole genome shotgun (WGS) entry which is preliminary data.</text>
</comment>
<organism evidence="2 3">
    <name type="scientific">Eumeta variegata</name>
    <name type="common">Bagworm moth</name>
    <name type="synonym">Eumeta japonica</name>
    <dbReference type="NCBI Taxonomy" id="151549"/>
    <lineage>
        <taxon>Eukaryota</taxon>
        <taxon>Metazoa</taxon>
        <taxon>Ecdysozoa</taxon>
        <taxon>Arthropoda</taxon>
        <taxon>Hexapoda</taxon>
        <taxon>Insecta</taxon>
        <taxon>Pterygota</taxon>
        <taxon>Neoptera</taxon>
        <taxon>Endopterygota</taxon>
        <taxon>Lepidoptera</taxon>
        <taxon>Glossata</taxon>
        <taxon>Ditrysia</taxon>
        <taxon>Tineoidea</taxon>
        <taxon>Psychidae</taxon>
        <taxon>Oiketicinae</taxon>
        <taxon>Eumeta</taxon>
    </lineage>
</organism>
<feature type="compositionally biased region" description="Polar residues" evidence="1">
    <location>
        <begin position="46"/>
        <end position="58"/>
    </location>
</feature>
<dbReference type="Proteomes" id="UP000299102">
    <property type="component" value="Unassembled WGS sequence"/>
</dbReference>
<dbReference type="AlphaFoldDB" id="A0A4C1VA02"/>
<evidence type="ECO:0000313" key="2">
    <source>
        <dbReference type="EMBL" id="GBP35479.1"/>
    </source>
</evidence>
<evidence type="ECO:0000313" key="3">
    <source>
        <dbReference type="Proteomes" id="UP000299102"/>
    </source>
</evidence>
<proteinExistence type="predicted"/>
<sequence>MSDIRIKSETELEIDVDRYKRRKNSFYTHANGAADINHMRKPPTRQGRTTSAGSSKSYQALRLGGSANPVNRHAPGNVSAVIGREWADRWLDVTQIPRSAAQSPSGNPPST</sequence>
<dbReference type="EMBL" id="BGZK01000304">
    <property type="protein sequence ID" value="GBP35479.1"/>
    <property type="molecule type" value="Genomic_DNA"/>
</dbReference>
<reference evidence="2 3" key="1">
    <citation type="journal article" date="2019" name="Commun. Biol.">
        <title>The bagworm genome reveals a unique fibroin gene that provides high tensile strength.</title>
        <authorList>
            <person name="Kono N."/>
            <person name="Nakamura H."/>
            <person name="Ohtoshi R."/>
            <person name="Tomita M."/>
            <person name="Numata K."/>
            <person name="Arakawa K."/>
        </authorList>
    </citation>
    <scope>NUCLEOTIDE SEQUENCE [LARGE SCALE GENOMIC DNA]</scope>
</reference>
<protein>
    <submittedName>
        <fullName evidence="2">Uncharacterized protein</fullName>
    </submittedName>
</protein>
<keyword evidence="3" id="KW-1185">Reference proteome</keyword>
<evidence type="ECO:0000256" key="1">
    <source>
        <dbReference type="SAM" id="MobiDB-lite"/>
    </source>
</evidence>
<name>A0A4C1VA02_EUMVA</name>